<gene>
    <name evidence="3" type="ORF">BU24DRAFT_429423</name>
</gene>
<dbReference type="RefSeq" id="XP_033376750.1">
    <property type="nucleotide sequence ID" value="XM_033529729.1"/>
</dbReference>
<sequence length="387" mass="45252">MDSLPAADIEKDSYRPTTPLRTANRVNIPDLHHDKLAVALFPIVLDQQPESPAWQQIMLDIQTHIARMREHIHPSDLGFYGHLQSQSKAEEDIVDAIEELRSAKEWPLKVAFERWKSKDPARKDEYCYAIFRKAIAYWYHSMVAQFGPTSISKSRAHFGEKIYWDIGLSFHANMVRQLRPSSVAMQGSLPHAFTMANLVKYHGLQIVWIKDLQLHLKLAVFDDTRVLCIYDDPQCIELLIRTFDEEKSAYKREFLHEILDTLNLLFPPFSSDTMDLLKKEEGMQVHRELFRLRNLDLSDYPMYGERLKHILDIYNGPTTHWWHFLFDRRNKREHFTQLVALWAFVFAFLSLAFGLVSAVYSAMQYQLSIEVACAEFGDHPRLSKHCK</sequence>
<dbReference type="EMBL" id="ML978084">
    <property type="protein sequence ID" value="KAF2008411.1"/>
    <property type="molecule type" value="Genomic_DNA"/>
</dbReference>
<reference evidence="3" key="1">
    <citation type="journal article" date="2020" name="Stud. Mycol.">
        <title>101 Dothideomycetes genomes: a test case for predicting lifestyles and emergence of pathogens.</title>
        <authorList>
            <person name="Haridas S."/>
            <person name="Albert R."/>
            <person name="Binder M."/>
            <person name="Bloem J."/>
            <person name="Labutti K."/>
            <person name="Salamov A."/>
            <person name="Andreopoulos B."/>
            <person name="Baker S."/>
            <person name="Barry K."/>
            <person name="Bills G."/>
            <person name="Bluhm B."/>
            <person name="Cannon C."/>
            <person name="Castanera R."/>
            <person name="Culley D."/>
            <person name="Daum C."/>
            <person name="Ezra D."/>
            <person name="Gonzalez J."/>
            <person name="Henrissat B."/>
            <person name="Kuo A."/>
            <person name="Liang C."/>
            <person name="Lipzen A."/>
            <person name="Lutzoni F."/>
            <person name="Magnuson J."/>
            <person name="Mondo S."/>
            <person name="Nolan M."/>
            <person name="Ohm R."/>
            <person name="Pangilinan J."/>
            <person name="Park H.-J."/>
            <person name="Ramirez L."/>
            <person name="Alfaro M."/>
            <person name="Sun H."/>
            <person name="Tritt A."/>
            <person name="Yoshinaga Y."/>
            <person name="Zwiers L.-H."/>
            <person name="Turgeon B."/>
            <person name="Goodwin S."/>
            <person name="Spatafora J."/>
            <person name="Crous P."/>
            <person name="Grigoriev I."/>
        </authorList>
    </citation>
    <scope>NUCLEOTIDE SEQUENCE</scope>
    <source>
        <strain evidence="3">CBS 175.79</strain>
    </source>
</reference>
<dbReference type="GeneID" id="54287126"/>
<feature type="region of interest" description="Disordered" evidence="1">
    <location>
        <begin position="1"/>
        <end position="21"/>
    </location>
</feature>
<dbReference type="Proteomes" id="UP000799778">
    <property type="component" value="Unassembled WGS sequence"/>
</dbReference>
<feature type="transmembrane region" description="Helical" evidence="2">
    <location>
        <begin position="338"/>
        <end position="360"/>
    </location>
</feature>
<evidence type="ECO:0000256" key="1">
    <source>
        <dbReference type="SAM" id="MobiDB-lite"/>
    </source>
</evidence>
<keyword evidence="2" id="KW-0812">Transmembrane</keyword>
<evidence type="ECO:0000313" key="4">
    <source>
        <dbReference type="Proteomes" id="UP000799778"/>
    </source>
</evidence>
<evidence type="ECO:0000313" key="3">
    <source>
        <dbReference type="EMBL" id="KAF2008411.1"/>
    </source>
</evidence>
<organism evidence="3 4">
    <name type="scientific">Aaosphaeria arxii CBS 175.79</name>
    <dbReference type="NCBI Taxonomy" id="1450172"/>
    <lineage>
        <taxon>Eukaryota</taxon>
        <taxon>Fungi</taxon>
        <taxon>Dikarya</taxon>
        <taxon>Ascomycota</taxon>
        <taxon>Pezizomycotina</taxon>
        <taxon>Dothideomycetes</taxon>
        <taxon>Pleosporomycetidae</taxon>
        <taxon>Pleosporales</taxon>
        <taxon>Pleosporales incertae sedis</taxon>
        <taxon>Aaosphaeria</taxon>
    </lineage>
</organism>
<dbReference type="AlphaFoldDB" id="A0A6A5X6A9"/>
<dbReference type="OrthoDB" id="5428890at2759"/>
<keyword evidence="2" id="KW-0472">Membrane</keyword>
<protein>
    <submittedName>
        <fullName evidence="3">Uncharacterized protein</fullName>
    </submittedName>
</protein>
<proteinExistence type="predicted"/>
<name>A0A6A5X6A9_9PLEO</name>
<keyword evidence="4" id="KW-1185">Reference proteome</keyword>
<evidence type="ECO:0000256" key="2">
    <source>
        <dbReference type="SAM" id="Phobius"/>
    </source>
</evidence>
<accession>A0A6A5X6A9</accession>
<keyword evidence="2" id="KW-1133">Transmembrane helix</keyword>